<dbReference type="AlphaFoldDB" id="X0XEI2"/>
<gene>
    <name evidence="2" type="ORF">S01H1_55201</name>
</gene>
<organism evidence="2">
    <name type="scientific">marine sediment metagenome</name>
    <dbReference type="NCBI Taxonomy" id="412755"/>
    <lineage>
        <taxon>unclassified sequences</taxon>
        <taxon>metagenomes</taxon>
        <taxon>ecological metagenomes</taxon>
    </lineage>
</organism>
<feature type="transmembrane region" description="Helical" evidence="1">
    <location>
        <begin position="52"/>
        <end position="74"/>
    </location>
</feature>
<proteinExistence type="predicted"/>
<keyword evidence="1" id="KW-1133">Transmembrane helix</keyword>
<reference evidence="2" key="1">
    <citation type="journal article" date="2014" name="Front. Microbiol.">
        <title>High frequency of phylogenetically diverse reductive dehalogenase-homologous genes in deep subseafloor sedimentary metagenomes.</title>
        <authorList>
            <person name="Kawai M."/>
            <person name="Futagami T."/>
            <person name="Toyoda A."/>
            <person name="Takaki Y."/>
            <person name="Nishi S."/>
            <person name="Hori S."/>
            <person name="Arai W."/>
            <person name="Tsubouchi T."/>
            <person name="Morono Y."/>
            <person name="Uchiyama I."/>
            <person name="Ito T."/>
            <person name="Fujiyama A."/>
            <person name="Inagaki F."/>
            <person name="Takami H."/>
        </authorList>
    </citation>
    <scope>NUCLEOTIDE SEQUENCE</scope>
    <source>
        <strain evidence="2">Expedition CK06-06</strain>
    </source>
</reference>
<evidence type="ECO:0008006" key="3">
    <source>
        <dbReference type="Google" id="ProtNLM"/>
    </source>
</evidence>
<keyword evidence="1" id="KW-0812">Transmembrane</keyword>
<feature type="non-terminal residue" evidence="2">
    <location>
        <position position="1"/>
    </location>
</feature>
<dbReference type="EMBL" id="BARS01035863">
    <property type="protein sequence ID" value="GAG23376.1"/>
    <property type="molecule type" value="Genomic_DNA"/>
</dbReference>
<evidence type="ECO:0000256" key="1">
    <source>
        <dbReference type="SAM" id="Phobius"/>
    </source>
</evidence>
<sequence>NLYGLGYQPWLFEIGILILAIICFHKSYYASCLLGLLIVIINLWQAMPYQNFWNILIDPLLVIISLGFTGYLLIYKFVRLNREE</sequence>
<keyword evidence="1" id="KW-0472">Membrane</keyword>
<name>X0XEI2_9ZZZZ</name>
<feature type="transmembrane region" description="Helical" evidence="1">
    <location>
        <begin position="6"/>
        <end position="23"/>
    </location>
</feature>
<accession>X0XEI2</accession>
<protein>
    <recommendedName>
        <fullName evidence="3">DoxX family protein</fullName>
    </recommendedName>
</protein>
<feature type="transmembrane region" description="Helical" evidence="1">
    <location>
        <begin position="28"/>
        <end position="46"/>
    </location>
</feature>
<evidence type="ECO:0000313" key="2">
    <source>
        <dbReference type="EMBL" id="GAG23376.1"/>
    </source>
</evidence>
<comment type="caution">
    <text evidence="2">The sequence shown here is derived from an EMBL/GenBank/DDBJ whole genome shotgun (WGS) entry which is preliminary data.</text>
</comment>